<protein>
    <submittedName>
        <fullName evidence="1">Helix-turn-helix domain-containing protein</fullName>
    </submittedName>
</protein>
<keyword evidence="2" id="KW-1185">Reference proteome</keyword>
<dbReference type="Proteomes" id="UP000290365">
    <property type="component" value="Chromosome"/>
</dbReference>
<dbReference type="AlphaFoldDB" id="A0A4P6K5F4"/>
<sequence length="178" mass="20486">MWYNKRHESPHFIRPLTEDERRQVQAGLRSSDAFVLRRCQILLASARSERAGTIAQQLGCHKQTVLTVLHCFNASGLAVLEEGSSRPHRLRTTFSQEALEGLQDLLHRSPSDFDKPTSLWTLELAAQVSFEQGFTPRLISDESVRRALKRLRTNWKRAKHWITSPNPHSLLKKTHEID</sequence>
<evidence type="ECO:0000313" key="1">
    <source>
        <dbReference type="EMBL" id="QBD83325.1"/>
    </source>
</evidence>
<proteinExistence type="predicted"/>
<name>A0A4P6K5F4_KTERU</name>
<accession>A0A4P6K5F4</accession>
<dbReference type="InterPro" id="IPR009057">
    <property type="entry name" value="Homeodomain-like_sf"/>
</dbReference>
<organism evidence="1 2">
    <name type="scientific">Ktedonosporobacter rubrisoli</name>
    <dbReference type="NCBI Taxonomy" id="2509675"/>
    <lineage>
        <taxon>Bacteria</taxon>
        <taxon>Bacillati</taxon>
        <taxon>Chloroflexota</taxon>
        <taxon>Ktedonobacteria</taxon>
        <taxon>Ktedonobacterales</taxon>
        <taxon>Ktedonosporobacteraceae</taxon>
        <taxon>Ktedonosporobacter</taxon>
    </lineage>
</organism>
<dbReference type="KEGG" id="kbs:EPA93_00105"/>
<gene>
    <name evidence="1" type="ORF">EPA93_00105</name>
</gene>
<dbReference type="Pfam" id="PF13551">
    <property type="entry name" value="HTH_29"/>
    <property type="match status" value="1"/>
</dbReference>
<dbReference type="SUPFAM" id="SSF46689">
    <property type="entry name" value="Homeodomain-like"/>
    <property type="match status" value="1"/>
</dbReference>
<reference evidence="1 2" key="1">
    <citation type="submission" date="2019-01" db="EMBL/GenBank/DDBJ databases">
        <title>Ktedonosporobacter rubrisoli SCAWS-G2.</title>
        <authorList>
            <person name="Huang Y."/>
            <person name="Yan B."/>
        </authorList>
    </citation>
    <scope>NUCLEOTIDE SEQUENCE [LARGE SCALE GENOMIC DNA]</scope>
    <source>
        <strain evidence="1 2">SCAWS-G2</strain>
    </source>
</reference>
<dbReference type="OrthoDB" id="157031at2"/>
<evidence type="ECO:0000313" key="2">
    <source>
        <dbReference type="Proteomes" id="UP000290365"/>
    </source>
</evidence>
<dbReference type="EMBL" id="CP035758">
    <property type="protein sequence ID" value="QBD83325.1"/>
    <property type="molecule type" value="Genomic_DNA"/>
</dbReference>